<evidence type="ECO:0000313" key="3">
    <source>
        <dbReference type="Proteomes" id="UP000019151"/>
    </source>
</evidence>
<dbReference type="Gene3D" id="3.30.1380.10">
    <property type="match status" value="1"/>
</dbReference>
<feature type="domain" description="Peptidase M15C" evidence="1">
    <location>
        <begin position="75"/>
        <end position="131"/>
    </location>
</feature>
<dbReference type="GO" id="GO:0008233">
    <property type="term" value="F:peptidase activity"/>
    <property type="evidence" value="ECO:0007669"/>
    <property type="project" value="InterPro"/>
</dbReference>
<dbReference type="EMBL" id="CP007128">
    <property type="protein sequence ID" value="AHG88847.1"/>
    <property type="molecule type" value="Genomic_DNA"/>
</dbReference>
<proteinExistence type="predicted"/>
<dbReference type="eggNOG" id="COG1876">
    <property type="taxonomic scope" value="Bacteria"/>
</dbReference>
<reference evidence="2 3" key="1">
    <citation type="journal article" date="2014" name="Genome Announc.">
        <title>Genome Sequence and Methylome of Soil Bacterium Gemmatirosa kalamazoonensis KBS708T, a Member of the Rarely Cultivated Gemmatimonadetes Phylum.</title>
        <authorList>
            <person name="Debruyn J.M."/>
            <person name="Radosevich M."/>
            <person name="Wommack K.E."/>
            <person name="Polson S.W."/>
            <person name="Hauser L.J."/>
            <person name="Fawaz M.N."/>
            <person name="Korlach J."/>
            <person name="Tsai Y.C."/>
        </authorList>
    </citation>
    <scope>NUCLEOTIDE SEQUENCE [LARGE SCALE GENOMIC DNA]</scope>
    <source>
        <strain evidence="2 3">KBS708</strain>
    </source>
</reference>
<dbReference type="RefSeq" id="WP_025410374.1">
    <property type="nucleotide sequence ID" value="NZ_CP007128.1"/>
</dbReference>
<keyword evidence="3" id="KW-1185">Reference proteome</keyword>
<evidence type="ECO:0000313" key="2">
    <source>
        <dbReference type="EMBL" id="AHG88847.1"/>
    </source>
</evidence>
<dbReference type="AlphaFoldDB" id="W0REH4"/>
<gene>
    <name evidence="2" type="ORF">J421_1310</name>
</gene>
<dbReference type="InParanoid" id="W0REH4"/>
<dbReference type="SUPFAM" id="SSF55166">
    <property type="entry name" value="Hedgehog/DD-peptidase"/>
    <property type="match status" value="1"/>
</dbReference>
<dbReference type="KEGG" id="gba:J421_1310"/>
<dbReference type="CDD" id="cd14845">
    <property type="entry name" value="L-Ala-D-Glu_peptidase_like"/>
    <property type="match status" value="1"/>
</dbReference>
<dbReference type="STRING" id="861299.J421_1310"/>
<accession>W0REH4</accession>
<sequence>MSAGATHPSLVASSDLALLAPKFREAVERAIADANARGFDAIVYEAYRSPELQAAYYARGRTVVPPEDTVTNAPTNLFSWHGYGLAVDVVSRNHGWDRPRAWFEGVAESFKREGCKWGGDWTKPDLPHFQWGPCRPSPSDLARQLVASGGTEAVWRVVNAV</sequence>
<protein>
    <recommendedName>
        <fullName evidence="1">Peptidase M15C domain-containing protein</fullName>
    </recommendedName>
</protein>
<evidence type="ECO:0000259" key="1">
    <source>
        <dbReference type="Pfam" id="PF13539"/>
    </source>
</evidence>
<dbReference type="InterPro" id="IPR009045">
    <property type="entry name" value="Zn_M74/Hedgehog-like"/>
</dbReference>
<dbReference type="HOGENOM" id="CLU_1641318_0_0_0"/>
<dbReference type="InterPro" id="IPR039561">
    <property type="entry name" value="Peptidase_M15C"/>
</dbReference>
<organism evidence="2 3">
    <name type="scientific">Gemmatirosa kalamazoonensis</name>
    <dbReference type="NCBI Taxonomy" id="861299"/>
    <lineage>
        <taxon>Bacteria</taxon>
        <taxon>Pseudomonadati</taxon>
        <taxon>Gemmatimonadota</taxon>
        <taxon>Gemmatimonadia</taxon>
        <taxon>Gemmatimonadales</taxon>
        <taxon>Gemmatimonadaceae</taxon>
        <taxon>Gemmatirosa</taxon>
    </lineage>
</organism>
<dbReference type="OrthoDB" id="7059468at2"/>
<dbReference type="Pfam" id="PF13539">
    <property type="entry name" value="Peptidase_M15_4"/>
    <property type="match status" value="1"/>
</dbReference>
<name>W0REH4_9BACT</name>
<dbReference type="Proteomes" id="UP000019151">
    <property type="component" value="Chromosome"/>
</dbReference>